<accession>A0A1Y2FSA6</accession>
<organism evidence="4 5">
    <name type="scientific">Protomyces lactucae-debilis</name>
    <dbReference type="NCBI Taxonomy" id="2754530"/>
    <lineage>
        <taxon>Eukaryota</taxon>
        <taxon>Fungi</taxon>
        <taxon>Dikarya</taxon>
        <taxon>Ascomycota</taxon>
        <taxon>Taphrinomycotina</taxon>
        <taxon>Taphrinomycetes</taxon>
        <taxon>Taphrinales</taxon>
        <taxon>Protomycetaceae</taxon>
        <taxon>Protomyces</taxon>
    </lineage>
</organism>
<gene>
    <name evidence="4" type="ORF">BCR37DRAFT_390612</name>
</gene>
<dbReference type="EMBL" id="MCFI01000002">
    <property type="protein sequence ID" value="ORY86881.1"/>
    <property type="molecule type" value="Genomic_DNA"/>
</dbReference>
<evidence type="ECO:0000256" key="1">
    <source>
        <dbReference type="ARBA" id="ARBA00007347"/>
    </source>
</evidence>
<dbReference type="OMA" id="PYNANCE"/>
<dbReference type="InterPro" id="IPR013892">
    <property type="entry name" value="Cyt_c_biogenesis_Cmc1-like"/>
</dbReference>
<protein>
    <recommendedName>
        <fullName evidence="3">COX assembly mitochondrial protein</fullName>
    </recommendedName>
</protein>
<evidence type="ECO:0000256" key="2">
    <source>
        <dbReference type="ARBA" id="ARBA00023157"/>
    </source>
</evidence>
<dbReference type="STRING" id="56484.A0A1Y2FSA6"/>
<keyword evidence="3" id="KW-0472">Membrane</keyword>
<keyword evidence="2" id="KW-1015">Disulfide bond</keyword>
<reference evidence="4 5" key="1">
    <citation type="submission" date="2016-07" db="EMBL/GenBank/DDBJ databases">
        <title>Pervasive Adenine N6-methylation of Active Genes in Fungi.</title>
        <authorList>
            <consortium name="DOE Joint Genome Institute"/>
            <person name="Mondo S.J."/>
            <person name="Dannebaum R.O."/>
            <person name="Kuo R.C."/>
            <person name="Labutti K."/>
            <person name="Haridas S."/>
            <person name="Kuo A."/>
            <person name="Salamov A."/>
            <person name="Ahrendt S.R."/>
            <person name="Lipzen A."/>
            <person name="Sullivan W."/>
            <person name="Andreopoulos W.B."/>
            <person name="Clum A."/>
            <person name="Lindquist E."/>
            <person name="Daum C."/>
            <person name="Ramamoorthy G.K."/>
            <person name="Gryganskyi A."/>
            <person name="Culley D."/>
            <person name="Magnuson J.K."/>
            <person name="James T.Y."/>
            <person name="O'Malley M.A."/>
            <person name="Stajich J.E."/>
            <person name="Spatafora J.W."/>
            <person name="Visel A."/>
            <person name="Grigoriev I.V."/>
        </authorList>
    </citation>
    <scope>NUCLEOTIDE SEQUENCE [LARGE SCALE GENOMIC DNA]</scope>
    <source>
        <strain evidence="4 5">12-1054</strain>
    </source>
</reference>
<dbReference type="RefSeq" id="XP_040727737.1">
    <property type="nucleotide sequence ID" value="XM_040870884.1"/>
</dbReference>
<name>A0A1Y2FSA6_PROLT</name>
<evidence type="ECO:0000256" key="3">
    <source>
        <dbReference type="RuleBase" id="RU364104"/>
    </source>
</evidence>
<comment type="similarity">
    <text evidence="1 3">Belongs to the CMC family.</text>
</comment>
<keyword evidence="3" id="KW-0143">Chaperone</keyword>
<keyword evidence="3" id="KW-0999">Mitochondrion inner membrane</keyword>
<dbReference type="AlphaFoldDB" id="A0A1Y2FSA6"/>
<comment type="subcellular location">
    <subcellularLocation>
        <location evidence="3">Mitochondrion inner membrane</location>
    </subcellularLocation>
</comment>
<dbReference type="Pfam" id="PF08583">
    <property type="entry name" value="Cmc1"/>
    <property type="match status" value="1"/>
</dbReference>
<dbReference type="Proteomes" id="UP000193685">
    <property type="component" value="Unassembled WGS sequence"/>
</dbReference>
<keyword evidence="5" id="KW-1185">Reference proteome</keyword>
<comment type="caution">
    <text evidence="4">The sequence shown here is derived from an EMBL/GenBank/DDBJ whole genome shotgun (WGS) entry which is preliminary data.</text>
</comment>
<keyword evidence="3" id="KW-0496">Mitochondrion</keyword>
<evidence type="ECO:0000313" key="4">
    <source>
        <dbReference type="EMBL" id="ORY86881.1"/>
    </source>
</evidence>
<dbReference type="GeneID" id="63787483"/>
<proteinExistence type="inferred from homology"/>
<comment type="function">
    <text evidence="3">Required for mitochondrial cytochrome c oxidase (COX) assembly and respiration.</text>
</comment>
<evidence type="ECO:0000313" key="5">
    <source>
        <dbReference type="Proteomes" id="UP000193685"/>
    </source>
</evidence>
<dbReference type="GO" id="GO:0005743">
    <property type="term" value="C:mitochondrial inner membrane"/>
    <property type="evidence" value="ECO:0007669"/>
    <property type="project" value="UniProtKB-SubCell"/>
</dbReference>
<dbReference type="OrthoDB" id="532630at2759"/>
<sequence>MHPPLSEHKHPGCYDLILALEECHKAGLWAKFGGACNEHKEALTLCLRAERLANQRENQRKAKARNAKAQAAWKVIDDES</sequence>